<dbReference type="InterPro" id="IPR002018">
    <property type="entry name" value="CarbesteraseB"/>
</dbReference>
<sequence>MKTLFMLSLLTVPLADMAVAQSANAPQAKTVNGMVEGVTEASGIRAFKGIPFAQPPVGDLRWKEPQPTKNWQGMRKADHFGPRAMQGAIFGDMGFRSDGMSEDCLYLNVWTPAKSASEKLPVLVYFYGGGFVAGDGSEGRYDGESMARKGIVTLTVNYRLGVFGFMSHPELTKESPHHASSNYGYLDQAAALRWVQQNIAAFGGDPKRVTIAGESAGSVSVSALMVSPLSKNLIAGAIGESGSLLGTLPPAPLATAEEAGVKFATSIGANSLADLRAMSAEKLLEATTKPGVPWFTSALDGYFFPKSPVELFATGQQAHVPLLVGWNSEEMNYRAVMGKEEPTVANYTATVKKLYPERADEVLKLYPAGSDEQVAQAATDLASDRFIGYSTWRWSDMQAKTGGKPVYRYLYARPRPAMTAAMGDAAPGLAGGVVKGGNSSAMKIAPARGAVHSAEIEYAMGNLPLNKVYAWTPDDYKVSEVMQNYFANFIKTANPNGPGLPKWSAVSVDKPVDVMQIDVNTRAETEKNRARYLFLDQLSAKQ</sequence>
<feature type="domain" description="Carboxylesterase type B" evidence="4">
    <location>
        <begin position="26"/>
        <end position="531"/>
    </location>
</feature>
<dbReference type="InterPro" id="IPR019826">
    <property type="entry name" value="Carboxylesterase_B_AS"/>
</dbReference>
<evidence type="ECO:0000256" key="2">
    <source>
        <dbReference type="ARBA" id="ARBA00022801"/>
    </source>
</evidence>
<dbReference type="Pfam" id="PF00135">
    <property type="entry name" value="COesterase"/>
    <property type="match status" value="1"/>
</dbReference>
<dbReference type="SUPFAM" id="SSF53474">
    <property type="entry name" value="alpha/beta-Hydrolases"/>
    <property type="match status" value="1"/>
</dbReference>
<keyword evidence="3" id="KW-0732">Signal</keyword>
<dbReference type="GO" id="GO:0016787">
    <property type="term" value="F:hydrolase activity"/>
    <property type="evidence" value="ECO:0007669"/>
    <property type="project" value="UniProtKB-KW"/>
</dbReference>
<evidence type="ECO:0000256" key="1">
    <source>
        <dbReference type="ARBA" id="ARBA00005964"/>
    </source>
</evidence>
<evidence type="ECO:0000256" key="3">
    <source>
        <dbReference type="RuleBase" id="RU361235"/>
    </source>
</evidence>
<dbReference type="PROSITE" id="PS00122">
    <property type="entry name" value="CARBOXYLESTERASE_B_1"/>
    <property type="match status" value="1"/>
</dbReference>
<organism evidence="5 6">
    <name type="scientific">Spirosoma arboris</name>
    <dbReference type="NCBI Taxonomy" id="2682092"/>
    <lineage>
        <taxon>Bacteria</taxon>
        <taxon>Pseudomonadati</taxon>
        <taxon>Bacteroidota</taxon>
        <taxon>Cytophagia</taxon>
        <taxon>Cytophagales</taxon>
        <taxon>Cytophagaceae</taxon>
        <taxon>Spirosoma</taxon>
    </lineage>
</organism>
<dbReference type="RefSeq" id="WP_157589733.1">
    <property type="nucleotide sequence ID" value="NZ_WPIN01000019.1"/>
</dbReference>
<gene>
    <name evidence="5" type="ORF">GO755_33125</name>
</gene>
<dbReference type="Proteomes" id="UP000436006">
    <property type="component" value="Unassembled WGS sequence"/>
</dbReference>
<evidence type="ECO:0000313" key="6">
    <source>
        <dbReference type="Proteomes" id="UP000436006"/>
    </source>
</evidence>
<evidence type="ECO:0000259" key="4">
    <source>
        <dbReference type="Pfam" id="PF00135"/>
    </source>
</evidence>
<feature type="signal peptide" evidence="3">
    <location>
        <begin position="1"/>
        <end position="25"/>
    </location>
</feature>
<reference evidence="5 6" key="1">
    <citation type="submission" date="2019-12" db="EMBL/GenBank/DDBJ databases">
        <title>Spirosoma sp. HMF4905 genome sequencing and assembly.</title>
        <authorList>
            <person name="Kang H."/>
            <person name="Cha I."/>
            <person name="Kim H."/>
            <person name="Joh K."/>
        </authorList>
    </citation>
    <scope>NUCLEOTIDE SEQUENCE [LARGE SCALE GENOMIC DNA]</scope>
    <source>
        <strain evidence="5 6">HMF4905</strain>
    </source>
</reference>
<dbReference type="EMBL" id="WPIN01000019">
    <property type="protein sequence ID" value="MVM34918.1"/>
    <property type="molecule type" value="Genomic_DNA"/>
</dbReference>
<dbReference type="AlphaFoldDB" id="A0A7K1SMC2"/>
<keyword evidence="2 3" id="KW-0378">Hydrolase</keyword>
<proteinExistence type="inferred from homology"/>
<dbReference type="InterPro" id="IPR029058">
    <property type="entry name" value="AB_hydrolase_fold"/>
</dbReference>
<dbReference type="InterPro" id="IPR019819">
    <property type="entry name" value="Carboxylesterase_B_CS"/>
</dbReference>
<dbReference type="Gene3D" id="3.40.50.1820">
    <property type="entry name" value="alpha/beta hydrolase"/>
    <property type="match status" value="1"/>
</dbReference>
<feature type="chain" id="PRO_5029942184" description="Carboxylic ester hydrolase" evidence="3">
    <location>
        <begin position="26"/>
        <end position="542"/>
    </location>
</feature>
<accession>A0A7K1SMC2</accession>
<keyword evidence="6" id="KW-1185">Reference proteome</keyword>
<dbReference type="EC" id="3.1.1.-" evidence="3"/>
<comment type="caution">
    <text evidence="5">The sequence shown here is derived from an EMBL/GenBank/DDBJ whole genome shotgun (WGS) entry which is preliminary data.</text>
</comment>
<dbReference type="PANTHER" id="PTHR11559">
    <property type="entry name" value="CARBOXYLESTERASE"/>
    <property type="match status" value="1"/>
</dbReference>
<dbReference type="InterPro" id="IPR050309">
    <property type="entry name" value="Type-B_Carboxylest/Lipase"/>
</dbReference>
<evidence type="ECO:0000313" key="5">
    <source>
        <dbReference type="EMBL" id="MVM34918.1"/>
    </source>
</evidence>
<protein>
    <recommendedName>
        <fullName evidence="3">Carboxylic ester hydrolase</fullName>
        <ecNumber evidence="3">3.1.1.-</ecNumber>
    </recommendedName>
</protein>
<comment type="similarity">
    <text evidence="1 3">Belongs to the type-B carboxylesterase/lipase family.</text>
</comment>
<dbReference type="PROSITE" id="PS00941">
    <property type="entry name" value="CARBOXYLESTERASE_B_2"/>
    <property type="match status" value="1"/>
</dbReference>
<name>A0A7K1SMC2_9BACT</name>